<accession>A0A286GXN6</accession>
<dbReference type="AlphaFoldDB" id="A0A286GXN6"/>
<dbReference type="EMBL" id="OCNJ01000010">
    <property type="protein sequence ID" value="SOD99849.1"/>
    <property type="molecule type" value="Genomic_DNA"/>
</dbReference>
<evidence type="ECO:0000313" key="1">
    <source>
        <dbReference type="EMBL" id="SOD99849.1"/>
    </source>
</evidence>
<dbReference type="OrthoDB" id="9969213at2"/>
<protein>
    <submittedName>
        <fullName evidence="1">Uncharacterized protein</fullName>
    </submittedName>
</protein>
<proteinExistence type="predicted"/>
<evidence type="ECO:0000313" key="2">
    <source>
        <dbReference type="Proteomes" id="UP000219621"/>
    </source>
</evidence>
<name>A0A286GXN6_9PROT</name>
<reference evidence="1 2" key="1">
    <citation type="submission" date="2017-09" db="EMBL/GenBank/DDBJ databases">
        <authorList>
            <person name="Ehlers B."/>
            <person name="Leendertz F.H."/>
        </authorList>
    </citation>
    <scope>NUCLEOTIDE SEQUENCE [LARGE SCALE GENOMIC DNA]</scope>
    <source>
        <strain evidence="1 2">USBA 140</strain>
    </source>
</reference>
<gene>
    <name evidence="1" type="ORF">SAMN05421508_11036</name>
</gene>
<dbReference type="Proteomes" id="UP000219621">
    <property type="component" value="Unassembled WGS sequence"/>
</dbReference>
<keyword evidence="2" id="KW-1185">Reference proteome</keyword>
<organism evidence="1 2">
    <name type="scientific">Caenispirillum bisanense</name>
    <dbReference type="NCBI Taxonomy" id="414052"/>
    <lineage>
        <taxon>Bacteria</taxon>
        <taxon>Pseudomonadati</taxon>
        <taxon>Pseudomonadota</taxon>
        <taxon>Alphaproteobacteria</taxon>
        <taxon>Rhodospirillales</taxon>
        <taxon>Novispirillaceae</taxon>
        <taxon>Caenispirillum</taxon>
    </lineage>
</organism>
<sequence length="94" mass="10434">MSIVVSLDSHPVFQRRRLARQARDLAADCRAMGRTLDEMHAALVDFDHCLDACVRTLAPTRAETRRTLAALDSGDVAAMEAVRDGILRRRAACR</sequence>
<dbReference type="RefSeq" id="WP_097280876.1">
    <property type="nucleotide sequence ID" value="NZ_OCNJ01000010.1"/>
</dbReference>